<evidence type="ECO:0008006" key="18">
    <source>
        <dbReference type="Google" id="ProtNLM"/>
    </source>
</evidence>
<evidence type="ECO:0000256" key="13">
    <source>
        <dbReference type="SAM" id="MobiDB-lite"/>
    </source>
</evidence>
<feature type="region of interest" description="Disordered" evidence="13">
    <location>
        <begin position="1163"/>
        <end position="1262"/>
    </location>
</feature>
<evidence type="ECO:0000313" key="16">
    <source>
        <dbReference type="EMBL" id="KAL3860678.1"/>
    </source>
</evidence>
<feature type="compositionally biased region" description="Basic residues" evidence="13">
    <location>
        <begin position="1"/>
        <end position="13"/>
    </location>
</feature>
<dbReference type="GO" id="GO:0005634">
    <property type="term" value="C:nucleus"/>
    <property type="evidence" value="ECO:0007669"/>
    <property type="project" value="UniProtKB-SubCell"/>
</dbReference>
<feature type="region of interest" description="Disordered" evidence="13">
    <location>
        <begin position="1"/>
        <end position="57"/>
    </location>
</feature>
<feature type="domain" description="C2H2-type" evidence="14">
    <location>
        <begin position="1003"/>
        <end position="1025"/>
    </location>
</feature>
<keyword evidence="11" id="KW-0539">Nucleus</keyword>
<feature type="compositionally biased region" description="Polar residues" evidence="13">
    <location>
        <begin position="639"/>
        <end position="664"/>
    </location>
</feature>
<dbReference type="GO" id="GO:0030154">
    <property type="term" value="P:cell differentiation"/>
    <property type="evidence" value="ECO:0007669"/>
    <property type="project" value="UniProtKB-ARBA"/>
</dbReference>
<keyword evidence="8" id="KW-0238">DNA-binding</keyword>
<feature type="compositionally biased region" description="Low complexity" evidence="13">
    <location>
        <begin position="1305"/>
        <end position="1316"/>
    </location>
</feature>
<dbReference type="InterPro" id="IPR059121">
    <property type="entry name" value="CCHC_ZFPM2-like"/>
</dbReference>
<feature type="domain" description="CCHC FOG-type" evidence="15">
    <location>
        <begin position="435"/>
        <end position="468"/>
    </location>
</feature>
<evidence type="ECO:0000256" key="10">
    <source>
        <dbReference type="ARBA" id="ARBA00023163"/>
    </source>
</evidence>
<dbReference type="InterPro" id="IPR046341">
    <property type="entry name" value="SET_dom_sf"/>
</dbReference>
<dbReference type="InterPro" id="IPR013087">
    <property type="entry name" value="Znf_C2H2_type"/>
</dbReference>
<feature type="domain" description="CCHC FOG-type" evidence="15">
    <location>
        <begin position="693"/>
        <end position="726"/>
    </location>
</feature>
<keyword evidence="7" id="KW-0805">Transcription regulation</keyword>
<feature type="region of interest" description="Disordered" evidence="13">
    <location>
        <begin position="552"/>
        <end position="580"/>
    </location>
</feature>
<keyword evidence="5 12" id="KW-0863">Zinc-finger</keyword>
<keyword evidence="2" id="KW-0678">Repressor</keyword>
<dbReference type="PROSITE" id="PS51810">
    <property type="entry name" value="ZF_CCHC_FOG"/>
    <property type="match status" value="3"/>
</dbReference>
<feature type="region of interest" description="Disordered" evidence="13">
    <location>
        <begin position="468"/>
        <end position="495"/>
    </location>
</feature>
<evidence type="ECO:0000313" key="17">
    <source>
        <dbReference type="Proteomes" id="UP001634394"/>
    </source>
</evidence>
<keyword evidence="4" id="KW-0677">Repeat</keyword>
<gene>
    <name evidence="16" type="ORF">ACJMK2_010769</name>
</gene>
<keyword evidence="6" id="KW-0862">Zinc</keyword>
<dbReference type="InterPro" id="IPR039746">
    <property type="entry name" value="FOG"/>
</dbReference>
<dbReference type="SMART" id="SM00355">
    <property type="entry name" value="ZnF_C2H2"/>
    <property type="match status" value="10"/>
</dbReference>
<feature type="compositionally biased region" description="Low complexity" evidence="13">
    <location>
        <begin position="228"/>
        <end position="238"/>
    </location>
</feature>
<feature type="region of interest" description="Disordered" evidence="13">
    <location>
        <begin position="828"/>
        <end position="848"/>
    </location>
</feature>
<evidence type="ECO:0000256" key="4">
    <source>
        <dbReference type="ARBA" id="ARBA00022737"/>
    </source>
</evidence>
<evidence type="ECO:0000256" key="1">
    <source>
        <dbReference type="ARBA" id="ARBA00004123"/>
    </source>
</evidence>
<evidence type="ECO:0000259" key="14">
    <source>
        <dbReference type="PROSITE" id="PS50157"/>
    </source>
</evidence>
<keyword evidence="9" id="KW-0010">Activator</keyword>
<dbReference type="PROSITE" id="PS00028">
    <property type="entry name" value="ZINC_FINGER_C2H2_1"/>
    <property type="match status" value="1"/>
</dbReference>
<feature type="compositionally biased region" description="Low complexity" evidence="13">
    <location>
        <begin position="833"/>
        <end position="848"/>
    </location>
</feature>
<feature type="compositionally biased region" description="Low complexity" evidence="13">
    <location>
        <begin position="1245"/>
        <end position="1255"/>
    </location>
</feature>
<feature type="compositionally biased region" description="Polar residues" evidence="13">
    <location>
        <begin position="565"/>
        <end position="574"/>
    </location>
</feature>
<feature type="compositionally biased region" description="Polar residues" evidence="13">
    <location>
        <begin position="1197"/>
        <end position="1228"/>
    </location>
</feature>
<keyword evidence="17" id="KW-1185">Reference proteome</keyword>
<evidence type="ECO:0000256" key="6">
    <source>
        <dbReference type="ARBA" id="ARBA00022833"/>
    </source>
</evidence>
<evidence type="ECO:0000256" key="9">
    <source>
        <dbReference type="ARBA" id="ARBA00023159"/>
    </source>
</evidence>
<feature type="compositionally biased region" description="Low complexity" evidence="13">
    <location>
        <begin position="380"/>
        <end position="393"/>
    </location>
</feature>
<dbReference type="Gene3D" id="2.170.270.10">
    <property type="entry name" value="SET domain"/>
    <property type="match status" value="1"/>
</dbReference>
<organism evidence="16 17">
    <name type="scientific">Sinanodonta woodiana</name>
    <name type="common">Chinese pond mussel</name>
    <name type="synonym">Anodonta woodiana</name>
    <dbReference type="NCBI Taxonomy" id="1069815"/>
    <lineage>
        <taxon>Eukaryota</taxon>
        <taxon>Metazoa</taxon>
        <taxon>Spiralia</taxon>
        <taxon>Lophotrochozoa</taxon>
        <taxon>Mollusca</taxon>
        <taxon>Bivalvia</taxon>
        <taxon>Autobranchia</taxon>
        <taxon>Heteroconchia</taxon>
        <taxon>Palaeoheterodonta</taxon>
        <taxon>Unionida</taxon>
        <taxon>Unionoidea</taxon>
        <taxon>Unionidae</taxon>
        <taxon>Unioninae</taxon>
        <taxon>Sinanodonta</taxon>
    </lineage>
</organism>
<dbReference type="Pfam" id="PF25445">
    <property type="entry name" value="CCHC_ZFPM2"/>
    <property type="match status" value="1"/>
</dbReference>
<sequence length="1415" mass="156316">MSRRKQSNPKPIKRQAGEDGSDSEMANHLDTKKVEENMDQSNASLSSDEENKPMEQNDIKNIVHCKVEGPREITSPYDNSTSFPNGIWKNNLFPSDVLSLRKVEESEFIQTGIAWSILANIALQKGSTIGPYRGELVSLSSIKPGQLVLQFQGPSGEFAFIKVMEEGGEWLTLLKPADRQMAHNTSVYFEEGRIWCEMVLDLAAGTELVASFTVNGERQGSSPEGEKSSSPSSVSPCETATIKEEPKSNSPKATPKATPEPRSSAHFKSVIIPPNHAALIYGCPFCGVRFSSARTLEAHLSFYCSKKPPDFVSIQQQLSQQQQQATGAVSEKEPEAINKDNFGKESPADVDKEKTAIKKEPELSTNKRSAEQKSNDLSDSASESESPPAKSPKTGQLYKCPLCSYTADKVSSLNRHRRIHNRGGDDVVEKLPVVLSSHSDMFCKDCNIQFSSMNTYRAHKEFYCKGRQKVGQDQSTDGNSSGEESPKAQDSPQIVTPTSQAMATLLASNPALLASNQQLLQQMALIPHPFLLGSPEVISLASQMTRPVIPHGMQGFMKSPDEATSPINQISPGHNSDKSKLSETKNLMELSSQDVPLDLSTCKPKKISESIVESDENSEQPENLVIKKEPKSPSPGPSQNVLDTKSSPKTQSLSPGDGTSTVQVPLTPINIPGLMTPVLPFNQIQFVKNKPIPPRQPVSRCVECNIVFYKHENFLIHKEHYCSGRQIKDTSDENMVTADENRKQESPDSSPKADLLTNQAQYKENPHPKTVPVPSPNQIVTTPKTPTEICYRYYCIPCKIKFSSAGTLKAHKEFYCPHGQATETLVVKEPVENESNTSSPNSSEEGNSFKCSTCQSEFMSARLLKLHFCNGSATQTPLLRCPYCDYVTQTETRLSEHMKVHIPTKAFKCTICGYRGNTARGMRMHGKMHIDNGEEFTDDNMVEYEEPPLIPVQRNGVCDKGPVDVESELIRLKNEPYKRRRSRKSFEKTENFSAFLNHAVLPRVCAACGQTFTDVNSFLIHLQMHEMAALEAVKNLKCEHCNFVAESLKNLLQHLHAKHPEQLPTTSKPSSASPNRSENGERSRSQSRSPMRSDSGDDRSDSGESSNSHSSLCENSVRKEKTFAGQNGDFKGKTMNLPLKISLKEEIVSNESSSDEESKILKIKKEPDDRNSPSPRQCTAVNSKVNRLDEKDLNPNIYDNSEQVSPRIQDQKSSPKISIPSQNFSTGLLSPRESSPREPSPRQPSPRQSMTSPMQPIFPNISSIKREPMSPKLQFDCEPNAFATVKSESKSPTSLDRSPLKLRTHSSPTTSPKLPTTKGILTATMIQNFPLYNPALLSLYQLPGVSHGVTPLVSMPALTPSSIVPPSGAISPDKQGPKYCKDCDIKFTYLSTFLTHKKFYCRARTGGDLSHSATA</sequence>
<dbReference type="Proteomes" id="UP001634394">
    <property type="component" value="Unassembled WGS sequence"/>
</dbReference>
<dbReference type="PANTHER" id="PTHR12958">
    <property type="entry name" value="FRIEND OF GATA2-RELATED"/>
    <property type="match status" value="1"/>
</dbReference>
<feature type="region of interest" description="Disordered" evidence="13">
    <location>
        <begin position="315"/>
        <end position="395"/>
    </location>
</feature>
<dbReference type="PROSITE" id="PS50157">
    <property type="entry name" value="ZINC_FINGER_C2H2_2"/>
    <property type="match status" value="4"/>
</dbReference>
<feature type="compositionally biased region" description="Polar residues" evidence="13">
    <location>
        <begin position="471"/>
        <end position="495"/>
    </location>
</feature>
<feature type="compositionally biased region" description="Basic and acidic residues" evidence="13">
    <location>
        <begin position="25"/>
        <end position="36"/>
    </location>
</feature>
<dbReference type="EMBL" id="JBJQND010000012">
    <property type="protein sequence ID" value="KAL3860678.1"/>
    <property type="molecule type" value="Genomic_DNA"/>
</dbReference>
<feature type="domain" description="C2H2-type" evidence="14">
    <location>
        <begin position="398"/>
        <end position="420"/>
    </location>
</feature>
<evidence type="ECO:0000256" key="3">
    <source>
        <dbReference type="ARBA" id="ARBA00022723"/>
    </source>
</evidence>
<evidence type="ECO:0000256" key="5">
    <source>
        <dbReference type="ARBA" id="ARBA00022771"/>
    </source>
</evidence>
<accession>A0ABD3VIW8</accession>
<feature type="domain" description="C2H2-type" evidence="14">
    <location>
        <begin position="281"/>
        <end position="308"/>
    </location>
</feature>
<reference evidence="16 17" key="1">
    <citation type="submission" date="2024-11" db="EMBL/GenBank/DDBJ databases">
        <title>Chromosome-level genome assembly of the freshwater bivalve Anodonta woodiana.</title>
        <authorList>
            <person name="Chen X."/>
        </authorList>
    </citation>
    <scope>NUCLEOTIDE SEQUENCE [LARGE SCALE GENOMIC DNA]</scope>
    <source>
        <strain evidence="16">MN2024</strain>
        <tissue evidence="16">Gills</tissue>
    </source>
</reference>
<dbReference type="Gene3D" id="3.30.160.60">
    <property type="entry name" value="Classic Zinc Finger"/>
    <property type="match status" value="3"/>
</dbReference>
<feature type="domain" description="C2H2-type" evidence="14">
    <location>
        <begin position="879"/>
        <end position="906"/>
    </location>
</feature>
<evidence type="ECO:0000256" key="2">
    <source>
        <dbReference type="ARBA" id="ARBA00022491"/>
    </source>
</evidence>
<protein>
    <recommendedName>
        <fullName evidence="18">Zinc finger protein ush</fullName>
    </recommendedName>
</protein>
<dbReference type="GO" id="GO:0009653">
    <property type="term" value="P:anatomical structure morphogenesis"/>
    <property type="evidence" value="ECO:0007669"/>
    <property type="project" value="UniProtKB-ARBA"/>
</dbReference>
<keyword evidence="10" id="KW-0804">Transcription</keyword>
<feature type="region of interest" description="Disordered" evidence="13">
    <location>
        <begin position="215"/>
        <end position="265"/>
    </location>
</feature>
<keyword evidence="3" id="KW-0479">Metal-binding</keyword>
<feature type="compositionally biased region" description="Polar residues" evidence="13">
    <location>
        <begin position="1063"/>
        <end position="1077"/>
    </location>
</feature>
<name>A0ABD3VIW8_SINWO</name>
<evidence type="ECO:0000256" key="7">
    <source>
        <dbReference type="ARBA" id="ARBA00023015"/>
    </source>
</evidence>
<dbReference type="PANTHER" id="PTHR12958:SF3">
    <property type="entry name" value="ZINC FINGER PROTEIN USH"/>
    <property type="match status" value="1"/>
</dbReference>
<feature type="compositionally biased region" description="Basic and acidic residues" evidence="13">
    <location>
        <begin position="330"/>
        <end position="362"/>
    </location>
</feature>
<dbReference type="InterPro" id="IPR036236">
    <property type="entry name" value="Znf_C2H2_sf"/>
</dbReference>
<feature type="domain" description="CCHC FOG-type" evidence="15">
    <location>
        <begin position="1372"/>
        <end position="1405"/>
    </location>
</feature>
<evidence type="ECO:0000256" key="12">
    <source>
        <dbReference type="PROSITE-ProRule" id="PRU00042"/>
    </source>
</evidence>
<evidence type="ECO:0000256" key="11">
    <source>
        <dbReference type="ARBA" id="ARBA00023242"/>
    </source>
</evidence>
<dbReference type="GO" id="GO:0010557">
    <property type="term" value="P:positive regulation of macromolecule biosynthetic process"/>
    <property type="evidence" value="ECO:0007669"/>
    <property type="project" value="UniProtKB-ARBA"/>
</dbReference>
<feature type="region of interest" description="Disordered" evidence="13">
    <location>
        <begin position="609"/>
        <end position="664"/>
    </location>
</feature>
<dbReference type="InterPro" id="IPR034731">
    <property type="entry name" value="Znf_CCHC_FOG"/>
</dbReference>
<comment type="caution">
    <text evidence="16">The sequence shown here is derived from an EMBL/GenBank/DDBJ whole genome shotgun (WGS) entry which is preliminary data.</text>
</comment>
<feature type="compositionally biased region" description="Low complexity" evidence="13">
    <location>
        <begin position="315"/>
        <end position="324"/>
    </location>
</feature>
<dbReference type="SUPFAM" id="SSF57667">
    <property type="entry name" value="beta-beta-alpha zinc fingers"/>
    <property type="match status" value="6"/>
</dbReference>
<comment type="subcellular location">
    <subcellularLocation>
        <location evidence="1">Nucleus</location>
    </subcellularLocation>
</comment>
<dbReference type="GO" id="GO:0003677">
    <property type="term" value="F:DNA binding"/>
    <property type="evidence" value="ECO:0007669"/>
    <property type="project" value="UniProtKB-KW"/>
</dbReference>
<proteinExistence type="predicted"/>
<feature type="compositionally biased region" description="Polar residues" evidence="13">
    <location>
        <begin position="1172"/>
        <end position="1185"/>
    </location>
</feature>
<feature type="region of interest" description="Disordered" evidence="13">
    <location>
        <begin position="1283"/>
        <end position="1316"/>
    </location>
</feature>
<dbReference type="GO" id="GO:0008270">
    <property type="term" value="F:zinc ion binding"/>
    <property type="evidence" value="ECO:0007669"/>
    <property type="project" value="UniProtKB-KW"/>
</dbReference>
<evidence type="ECO:0000256" key="8">
    <source>
        <dbReference type="ARBA" id="ARBA00023125"/>
    </source>
</evidence>
<dbReference type="Pfam" id="PF12874">
    <property type="entry name" value="zf-met"/>
    <property type="match status" value="2"/>
</dbReference>
<feature type="region of interest" description="Disordered" evidence="13">
    <location>
        <begin position="1060"/>
        <end position="1117"/>
    </location>
</feature>
<evidence type="ECO:0000259" key="15">
    <source>
        <dbReference type="PROSITE" id="PS51810"/>
    </source>
</evidence>